<evidence type="ECO:0000256" key="1">
    <source>
        <dbReference type="SAM" id="MobiDB-lite"/>
    </source>
</evidence>
<dbReference type="EMBL" id="JAMKOV010000001">
    <property type="protein sequence ID" value="KAI8044048.1"/>
    <property type="molecule type" value="Genomic_DNA"/>
</dbReference>
<feature type="region of interest" description="Disordered" evidence="1">
    <location>
        <begin position="1"/>
        <end position="92"/>
    </location>
</feature>
<feature type="compositionally biased region" description="Polar residues" evidence="1">
    <location>
        <begin position="32"/>
        <end position="41"/>
    </location>
</feature>
<proteinExistence type="predicted"/>
<organism evidence="2 3">
    <name type="scientific">Drosophila gunungcola</name>
    <name type="common">fruit fly</name>
    <dbReference type="NCBI Taxonomy" id="103775"/>
    <lineage>
        <taxon>Eukaryota</taxon>
        <taxon>Metazoa</taxon>
        <taxon>Ecdysozoa</taxon>
        <taxon>Arthropoda</taxon>
        <taxon>Hexapoda</taxon>
        <taxon>Insecta</taxon>
        <taxon>Pterygota</taxon>
        <taxon>Neoptera</taxon>
        <taxon>Endopterygota</taxon>
        <taxon>Diptera</taxon>
        <taxon>Brachycera</taxon>
        <taxon>Muscomorpha</taxon>
        <taxon>Ephydroidea</taxon>
        <taxon>Drosophilidae</taxon>
        <taxon>Drosophila</taxon>
        <taxon>Sophophora</taxon>
    </lineage>
</organism>
<gene>
    <name evidence="2" type="ORF">M5D96_000197</name>
</gene>
<protein>
    <submittedName>
        <fullName evidence="2">Uncharacterized protein</fullName>
    </submittedName>
</protein>
<name>A0A9P9YWG4_9MUSC</name>
<dbReference type="AlphaFoldDB" id="A0A9P9YWG4"/>
<keyword evidence="3" id="KW-1185">Reference proteome</keyword>
<evidence type="ECO:0000313" key="3">
    <source>
        <dbReference type="Proteomes" id="UP001059596"/>
    </source>
</evidence>
<evidence type="ECO:0000313" key="2">
    <source>
        <dbReference type="EMBL" id="KAI8044048.1"/>
    </source>
</evidence>
<dbReference type="Proteomes" id="UP001059596">
    <property type="component" value="Chromosome 3R"/>
</dbReference>
<accession>A0A9P9YWG4</accession>
<feature type="compositionally biased region" description="Basic and acidic residues" evidence="1">
    <location>
        <begin position="79"/>
        <end position="90"/>
    </location>
</feature>
<sequence length="144" mass="15724">MPANSGGQKYINSRAAQEAIRGQPLSERTFACGQSRNTVTTQRGRQQQQQLDDDANAAMLSANANTQQQQQWGDEEGEGDRRNEGGKVESEWISVGAAKTPTQGGGRSIAPYPHTLIVSMSAREQDRPDSVGNFDLRFALKDMI</sequence>
<comment type="caution">
    <text evidence="2">The sequence shown here is derived from an EMBL/GenBank/DDBJ whole genome shotgun (WGS) entry which is preliminary data.</text>
</comment>
<reference evidence="2" key="1">
    <citation type="journal article" date="2023" name="Genome Biol. Evol.">
        <title>Long-read-based Genome Assembly of Drosophila gunungcola Reveals Fewer Chemosensory Genes in Flower-breeding Species.</title>
        <authorList>
            <person name="Negi A."/>
            <person name="Liao B.Y."/>
            <person name="Yeh S.D."/>
        </authorList>
    </citation>
    <scope>NUCLEOTIDE SEQUENCE</scope>
    <source>
        <strain evidence="2">Sukarami</strain>
    </source>
</reference>
<feature type="compositionally biased region" description="Polar residues" evidence="1">
    <location>
        <begin position="1"/>
        <end position="15"/>
    </location>
</feature>